<organism evidence="2 3">
    <name type="scientific">Actinoalloteichus caeruleus DSM 43889</name>
    <dbReference type="NCBI Taxonomy" id="1120930"/>
    <lineage>
        <taxon>Bacteria</taxon>
        <taxon>Bacillati</taxon>
        <taxon>Actinomycetota</taxon>
        <taxon>Actinomycetes</taxon>
        <taxon>Pseudonocardiales</taxon>
        <taxon>Pseudonocardiaceae</taxon>
        <taxon>Actinoalloteichus</taxon>
        <taxon>Actinoalloteichus cyanogriseus</taxon>
    </lineage>
</organism>
<dbReference type="SUPFAM" id="SSF53474">
    <property type="entry name" value="alpha/beta-Hydrolases"/>
    <property type="match status" value="1"/>
</dbReference>
<gene>
    <name evidence="2" type="ORF">G443_000547</name>
</gene>
<protein>
    <submittedName>
        <fullName evidence="2">Para-nitrobenzyl esterase</fullName>
    </submittedName>
</protein>
<evidence type="ECO:0000313" key="3">
    <source>
        <dbReference type="Proteomes" id="UP000791080"/>
    </source>
</evidence>
<name>A0ABT1JCR2_ACTCY</name>
<reference evidence="2 3" key="1">
    <citation type="submission" date="2022-06" db="EMBL/GenBank/DDBJ databases">
        <title>Genomic Encyclopedia of Type Strains, Phase I: the one thousand microbial genomes (KMG-I) project.</title>
        <authorList>
            <person name="Kyrpides N."/>
        </authorList>
    </citation>
    <scope>NUCLEOTIDE SEQUENCE [LARGE SCALE GENOMIC DNA]</scope>
    <source>
        <strain evidence="2 3">DSM 43889</strain>
    </source>
</reference>
<evidence type="ECO:0000259" key="1">
    <source>
        <dbReference type="Pfam" id="PF00135"/>
    </source>
</evidence>
<dbReference type="Proteomes" id="UP000791080">
    <property type="component" value="Unassembled WGS sequence"/>
</dbReference>
<dbReference type="InterPro" id="IPR050309">
    <property type="entry name" value="Type-B_Carboxylest/Lipase"/>
</dbReference>
<dbReference type="Pfam" id="PF00135">
    <property type="entry name" value="COesterase"/>
    <property type="match status" value="1"/>
</dbReference>
<dbReference type="PANTHER" id="PTHR11559">
    <property type="entry name" value="CARBOXYLESTERASE"/>
    <property type="match status" value="1"/>
</dbReference>
<proteinExistence type="predicted"/>
<dbReference type="InterPro" id="IPR002018">
    <property type="entry name" value="CarbesteraseB"/>
</dbReference>
<dbReference type="Gene3D" id="3.40.50.1820">
    <property type="entry name" value="alpha/beta hydrolase"/>
    <property type="match status" value="1"/>
</dbReference>
<dbReference type="InterPro" id="IPR029058">
    <property type="entry name" value="AB_hydrolase_fold"/>
</dbReference>
<accession>A0ABT1JCR2</accession>
<comment type="caution">
    <text evidence="2">The sequence shown here is derived from an EMBL/GenBank/DDBJ whole genome shotgun (WGS) entry which is preliminary data.</text>
</comment>
<keyword evidence="3" id="KW-1185">Reference proteome</keyword>
<feature type="domain" description="Carboxylesterase type B" evidence="1">
    <location>
        <begin position="4"/>
        <end position="439"/>
    </location>
</feature>
<evidence type="ECO:0000313" key="2">
    <source>
        <dbReference type="EMBL" id="MCP2330277.1"/>
    </source>
</evidence>
<sequence length="462" mass="49241">MACPRPITPWTEVRDATRPASPAPQVARSFAEAPSLDEDCLTLDVTAPDGADGRPVIVWLHGGGGTNGGVAGRDAHRLAVTGDVVVVTPQYRLGVFGCFGHPGLRDGGTFGLLDQQAALRWVRDEIGRFGGDPGNVTLAGESYGALMIAAHLVSPASEGLFHRAVLQSPFAVLGTTTPANVLIPGVPALPSRWTGAEDLDQLGAAVALDRGWVEPGSSPDSALDQLRRVPVAELLTVSDAFIRPAFGSATLPESPATALPAGRFHRVPLLVGAARDEARFFVGVFADLVGSPVTADRYPALLTEAFGDAAAEVARRYPPERYPTPGLAWARISTDRAWAWPTWELGRAVAAHAPTWFYEFADQDAPPLVPVPDFPLGAYHAAELAYQFDIAGAPALTGEQRAFAERMNRYWATFATRGDPTHPDLPPWPDHSAGHVQSLAPDRIGGVDYAADHQLDFWARMP</sequence>
<dbReference type="EMBL" id="AUBJ02000001">
    <property type="protein sequence ID" value="MCP2330277.1"/>
    <property type="molecule type" value="Genomic_DNA"/>
</dbReference>